<dbReference type="SUPFAM" id="SSF88659">
    <property type="entry name" value="Sigma3 and sigma4 domains of RNA polymerase sigma factors"/>
    <property type="match status" value="1"/>
</dbReference>
<gene>
    <name evidence="7" type="ORF">F0L46_06270</name>
</gene>
<proteinExistence type="inferred from homology"/>
<evidence type="ECO:0000313" key="8">
    <source>
        <dbReference type="Proteomes" id="UP000323142"/>
    </source>
</evidence>
<dbReference type="InterPro" id="IPR013249">
    <property type="entry name" value="RNA_pol_sigma70_r4_t2"/>
</dbReference>
<reference evidence="7 8" key="1">
    <citation type="submission" date="2019-09" db="EMBL/GenBank/DDBJ databases">
        <title>Salinarimonas rosea gen. nov., sp. nov., a new member of the a-2 subgroup of the Proteobacteria.</title>
        <authorList>
            <person name="Liu J."/>
        </authorList>
    </citation>
    <scope>NUCLEOTIDE SEQUENCE [LARGE SCALE GENOMIC DNA]</scope>
    <source>
        <strain evidence="7 8">BN140002</strain>
    </source>
</reference>
<dbReference type="AlphaFoldDB" id="A0A5B2VI00"/>
<keyword evidence="4" id="KW-0804">Transcription</keyword>
<keyword evidence="2" id="KW-0805">Transcription regulation</keyword>
<feature type="domain" description="RNA polymerase sigma-70 region 2" evidence="5">
    <location>
        <begin position="15"/>
        <end position="76"/>
    </location>
</feature>
<dbReference type="EMBL" id="VUOA01000014">
    <property type="protein sequence ID" value="KAA2238248.1"/>
    <property type="molecule type" value="Genomic_DNA"/>
</dbReference>
<evidence type="ECO:0000256" key="1">
    <source>
        <dbReference type="ARBA" id="ARBA00010641"/>
    </source>
</evidence>
<reference evidence="7 8" key="2">
    <citation type="submission" date="2019-09" db="EMBL/GenBank/DDBJ databases">
        <authorList>
            <person name="Jin C."/>
        </authorList>
    </citation>
    <scope>NUCLEOTIDE SEQUENCE [LARGE SCALE GENOMIC DNA]</scope>
    <source>
        <strain evidence="7 8">BN140002</strain>
    </source>
</reference>
<protein>
    <submittedName>
        <fullName evidence="7">Sigma-70 family RNA polymerase sigma factor</fullName>
    </submittedName>
</protein>
<evidence type="ECO:0000256" key="4">
    <source>
        <dbReference type="ARBA" id="ARBA00023163"/>
    </source>
</evidence>
<dbReference type="GO" id="GO:0016987">
    <property type="term" value="F:sigma factor activity"/>
    <property type="evidence" value="ECO:0007669"/>
    <property type="project" value="UniProtKB-KW"/>
</dbReference>
<dbReference type="RefSeq" id="WP_149816196.1">
    <property type="nucleotide sequence ID" value="NZ_VUOA01000014.1"/>
</dbReference>
<comment type="similarity">
    <text evidence="1">Belongs to the sigma-70 factor family. ECF subfamily.</text>
</comment>
<comment type="caution">
    <text evidence="7">The sequence shown here is derived from an EMBL/GenBank/DDBJ whole genome shotgun (WGS) entry which is preliminary data.</text>
</comment>
<dbReference type="Pfam" id="PF08281">
    <property type="entry name" value="Sigma70_r4_2"/>
    <property type="match status" value="1"/>
</dbReference>
<evidence type="ECO:0000259" key="6">
    <source>
        <dbReference type="Pfam" id="PF08281"/>
    </source>
</evidence>
<dbReference type="InterPro" id="IPR014284">
    <property type="entry name" value="RNA_pol_sigma-70_dom"/>
</dbReference>
<dbReference type="Gene3D" id="1.10.1740.10">
    <property type="match status" value="1"/>
</dbReference>
<organism evidence="7 8">
    <name type="scientific">Salinarimonas soli</name>
    <dbReference type="NCBI Taxonomy" id="1638099"/>
    <lineage>
        <taxon>Bacteria</taxon>
        <taxon>Pseudomonadati</taxon>
        <taxon>Pseudomonadota</taxon>
        <taxon>Alphaproteobacteria</taxon>
        <taxon>Hyphomicrobiales</taxon>
        <taxon>Salinarimonadaceae</taxon>
        <taxon>Salinarimonas</taxon>
    </lineage>
</organism>
<dbReference type="OrthoDB" id="9803470at2"/>
<evidence type="ECO:0000256" key="2">
    <source>
        <dbReference type="ARBA" id="ARBA00023015"/>
    </source>
</evidence>
<dbReference type="CDD" id="cd06171">
    <property type="entry name" value="Sigma70_r4"/>
    <property type="match status" value="1"/>
</dbReference>
<keyword evidence="3" id="KW-0731">Sigma factor</keyword>
<accession>A0A5B2VI00</accession>
<dbReference type="Pfam" id="PF04542">
    <property type="entry name" value="Sigma70_r2"/>
    <property type="match status" value="1"/>
</dbReference>
<name>A0A5B2VI00_9HYPH</name>
<evidence type="ECO:0000259" key="5">
    <source>
        <dbReference type="Pfam" id="PF04542"/>
    </source>
</evidence>
<dbReference type="GO" id="GO:0006352">
    <property type="term" value="P:DNA-templated transcription initiation"/>
    <property type="evidence" value="ECO:0007669"/>
    <property type="project" value="InterPro"/>
</dbReference>
<dbReference type="InterPro" id="IPR013325">
    <property type="entry name" value="RNA_pol_sigma_r2"/>
</dbReference>
<dbReference type="NCBIfam" id="TIGR02937">
    <property type="entry name" value="sigma70-ECF"/>
    <property type="match status" value="1"/>
</dbReference>
<evidence type="ECO:0000256" key="3">
    <source>
        <dbReference type="ARBA" id="ARBA00023082"/>
    </source>
</evidence>
<dbReference type="InterPro" id="IPR039425">
    <property type="entry name" value="RNA_pol_sigma-70-like"/>
</dbReference>
<dbReference type="InterPro" id="IPR007627">
    <property type="entry name" value="RNA_pol_sigma70_r2"/>
</dbReference>
<evidence type="ECO:0000313" key="7">
    <source>
        <dbReference type="EMBL" id="KAA2238248.1"/>
    </source>
</evidence>
<keyword evidence="8" id="KW-1185">Reference proteome</keyword>
<feature type="domain" description="RNA polymerase sigma factor 70 region 4 type 2" evidence="6">
    <location>
        <begin position="103"/>
        <end position="154"/>
    </location>
</feature>
<dbReference type="PANTHER" id="PTHR43133:SF25">
    <property type="entry name" value="RNA POLYMERASE SIGMA FACTOR RFAY-RELATED"/>
    <property type="match status" value="1"/>
</dbReference>
<dbReference type="InterPro" id="IPR036388">
    <property type="entry name" value="WH-like_DNA-bd_sf"/>
</dbReference>
<dbReference type="Gene3D" id="1.10.10.10">
    <property type="entry name" value="Winged helix-like DNA-binding domain superfamily/Winged helix DNA-binding domain"/>
    <property type="match status" value="1"/>
</dbReference>
<dbReference type="InterPro" id="IPR013324">
    <property type="entry name" value="RNA_pol_sigma_r3/r4-like"/>
</dbReference>
<dbReference type="GO" id="GO:0003677">
    <property type="term" value="F:DNA binding"/>
    <property type="evidence" value="ECO:0007669"/>
    <property type="project" value="InterPro"/>
</dbReference>
<dbReference type="PANTHER" id="PTHR43133">
    <property type="entry name" value="RNA POLYMERASE ECF-TYPE SIGMA FACTO"/>
    <property type="match status" value="1"/>
</dbReference>
<dbReference type="Proteomes" id="UP000323142">
    <property type="component" value="Unassembled WGS sequence"/>
</dbReference>
<sequence>MTHDASLGAGLVAALPALKAYARSLTRDADAADDLVQETALKAWAARHQFSPGTKLEAWLFTILRNSFIGGHRRRRHEVDDPDGVFADRMEIPAPQEAVVVRLSLQYALDRLSSEQREVLMLLGGEGHSYAEAAERAGVVTGTIKSRVHRARHQLSALMG</sequence>
<dbReference type="SUPFAM" id="SSF88946">
    <property type="entry name" value="Sigma2 domain of RNA polymerase sigma factors"/>
    <property type="match status" value="1"/>
</dbReference>